<keyword evidence="1" id="KW-0812">Transmembrane</keyword>
<dbReference type="Proteomes" id="UP001310386">
    <property type="component" value="Unassembled WGS sequence"/>
</dbReference>
<keyword evidence="3" id="KW-1185">Reference proteome</keyword>
<feature type="transmembrane region" description="Helical" evidence="1">
    <location>
        <begin position="182"/>
        <end position="200"/>
    </location>
</feature>
<evidence type="ECO:0000313" key="2">
    <source>
        <dbReference type="EMBL" id="MEB3103853.1"/>
    </source>
</evidence>
<organism evidence="2 3">
    <name type="scientific">Ferviditalea candida</name>
    <dbReference type="NCBI Taxonomy" id="3108399"/>
    <lineage>
        <taxon>Bacteria</taxon>
        <taxon>Bacillati</taxon>
        <taxon>Bacillota</taxon>
        <taxon>Bacilli</taxon>
        <taxon>Bacillales</taxon>
        <taxon>Paenibacillaceae</taxon>
        <taxon>Ferviditalea</taxon>
    </lineage>
</organism>
<keyword evidence="1" id="KW-0472">Membrane</keyword>
<protein>
    <submittedName>
        <fullName evidence="2">Uncharacterized protein</fullName>
    </submittedName>
</protein>
<feature type="transmembrane region" description="Helical" evidence="1">
    <location>
        <begin position="90"/>
        <end position="113"/>
    </location>
</feature>
<evidence type="ECO:0000313" key="3">
    <source>
        <dbReference type="Proteomes" id="UP001310386"/>
    </source>
</evidence>
<sequence length="295" mass="33268">MWFVWYGMKALQILQTWGVLIYGVLLGISIMTLINHYMIADPSQWVSEIPFSRNQLWTAFMIVNGQMVFQGLMATDYGRFAKEEAGYKGGFLSMIGMLIPMFLTILIGPLFAYTIMPTIGGGNAALLASDSGFVYPTVMGIWGVLFVVVTQIRINVMNLYSGSLALSNTFSLAFRFTPGRQWWMVLVYALGTIFYTFNILQYLNTWLAITGILTNTWIFIILTDHFICKKWLRLGPADFIEYRRPFLYRWNPTGLISLTVAVAIGFKRVTWRYPVALLASALQSACNGCGAPTPK</sequence>
<gene>
    <name evidence="2" type="ORF">VF724_19745</name>
</gene>
<accession>A0ABU5ZMY7</accession>
<evidence type="ECO:0000256" key="1">
    <source>
        <dbReference type="SAM" id="Phobius"/>
    </source>
</evidence>
<feature type="transmembrane region" description="Helical" evidence="1">
    <location>
        <begin position="207"/>
        <end position="227"/>
    </location>
</feature>
<feature type="transmembrane region" description="Helical" evidence="1">
    <location>
        <begin position="133"/>
        <end position="152"/>
    </location>
</feature>
<comment type="caution">
    <text evidence="2">The sequence shown here is derived from an EMBL/GenBank/DDBJ whole genome shotgun (WGS) entry which is preliminary data.</text>
</comment>
<dbReference type="Gene3D" id="1.10.4160.10">
    <property type="entry name" value="Hydantoin permease"/>
    <property type="match status" value="1"/>
</dbReference>
<feature type="transmembrane region" description="Helical" evidence="1">
    <location>
        <begin position="59"/>
        <end position="78"/>
    </location>
</feature>
<feature type="transmembrane region" description="Helical" evidence="1">
    <location>
        <begin position="20"/>
        <end position="39"/>
    </location>
</feature>
<proteinExistence type="predicted"/>
<reference evidence="2" key="1">
    <citation type="submission" date="2023-12" db="EMBL/GenBank/DDBJ databases">
        <title>Fervidustalea candida gen. nov., sp. nov., a novel member of the family Paenibacillaceae isolated from a geothermal area.</title>
        <authorList>
            <person name="Li W.-J."/>
            <person name="Jiao J.-Y."/>
            <person name="Chen Y."/>
        </authorList>
    </citation>
    <scope>NUCLEOTIDE SEQUENCE</scope>
    <source>
        <strain evidence="2">SYSU GA230002</strain>
    </source>
</reference>
<feature type="transmembrane region" description="Helical" evidence="1">
    <location>
        <begin position="247"/>
        <end position="266"/>
    </location>
</feature>
<dbReference type="InterPro" id="IPR030191">
    <property type="entry name" value="CodB"/>
</dbReference>
<keyword evidence="1" id="KW-1133">Transmembrane helix</keyword>
<dbReference type="PANTHER" id="PTHR30569:SF0">
    <property type="entry name" value="CYTOSINE PERMEASE"/>
    <property type="match status" value="1"/>
</dbReference>
<dbReference type="PANTHER" id="PTHR30569">
    <property type="entry name" value="CYTOSINE TRANSPORTER CODB"/>
    <property type="match status" value="1"/>
</dbReference>
<dbReference type="EMBL" id="JAYJLD010000054">
    <property type="protein sequence ID" value="MEB3103853.1"/>
    <property type="molecule type" value="Genomic_DNA"/>
</dbReference>
<name>A0ABU5ZMY7_9BACL</name>